<keyword evidence="2" id="KW-0560">Oxidoreductase</keyword>
<reference evidence="3" key="1">
    <citation type="submission" date="2022-05" db="EMBL/GenBank/DDBJ databases">
        <authorList>
            <person name="Pankratov T."/>
        </authorList>
    </citation>
    <scope>NUCLEOTIDE SEQUENCE</scope>
    <source>
        <strain evidence="3">BP6-180914</strain>
    </source>
</reference>
<dbReference type="RefSeq" id="WP_282587575.1">
    <property type="nucleotide sequence ID" value="NZ_JAMOIM010000022.1"/>
</dbReference>
<dbReference type="AlphaFoldDB" id="A0AA41YZ07"/>
<dbReference type="PRINTS" id="PR00080">
    <property type="entry name" value="SDRFAMILY"/>
</dbReference>
<dbReference type="EMBL" id="JAMOIM010000022">
    <property type="protein sequence ID" value="MCW6511196.1"/>
    <property type="molecule type" value="Genomic_DNA"/>
</dbReference>
<dbReference type="Gene3D" id="3.40.50.720">
    <property type="entry name" value="NAD(P)-binding Rossmann-like Domain"/>
    <property type="match status" value="1"/>
</dbReference>
<gene>
    <name evidence="3" type="ORF">M8523_24665</name>
</gene>
<dbReference type="InterPro" id="IPR002347">
    <property type="entry name" value="SDR_fam"/>
</dbReference>
<evidence type="ECO:0000256" key="1">
    <source>
        <dbReference type="ARBA" id="ARBA00006484"/>
    </source>
</evidence>
<dbReference type="Proteomes" id="UP001165667">
    <property type="component" value="Unassembled WGS sequence"/>
</dbReference>
<dbReference type="PANTHER" id="PTHR24321:SF8">
    <property type="entry name" value="ESTRADIOL 17-BETA-DEHYDROGENASE 8-RELATED"/>
    <property type="match status" value="1"/>
</dbReference>
<protein>
    <submittedName>
        <fullName evidence="3">SDR family oxidoreductase</fullName>
    </submittedName>
</protein>
<comment type="similarity">
    <text evidence="1">Belongs to the short-chain dehydrogenases/reductases (SDR) family.</text>
</comment>
<dbReference type="CDD" id="cd05233">
    <property type="entry name" value="SDR_c"/>
    <property type="match status" value="1"/>
</dbReference>
<dbReference type="InterPro" id="IPR036291">
    <property type="entry name" value="NAD(P)-bd_dom_sf"/>
</dbReference>
<name>A0AA41YZ07_9HYPH</name>
<sequence>MDGKVALVTGTSGVAAATCARLLELGVRVLACGIDEAANATLRERTPGIVVRRADMAEAADVEACVADAVNRFGGVDVIVNAAAIHPFGTVVDTDAATWARCLAVNLGSIYLTGHFGIPALRNRGGGSIVNLASIQGHACQRGVAAYTATKGAIHALTRAMALDHAPDNIRVNSVSPGSVRTPMLAVAARHFDGPDADVEAVFRRFGDAHPLGRIAEAEEVAEMIVFLAGPRASFCTGGDYLIDGGLKAGIGVR</sequence>
<organism evidence="3 4">
    <name type="scientific">Lichenifustis flavocetrariae</name>
    <dbReference type="NCBI Taxonomy" id="2949735"/>
    <lineage>
        <taxon>Bacteria</taxon>
        <taxon>Pseudomonadati</taxon>
        <taxon>Pseudomonadota</taxon>
        <taxon>Alphaproteobacteria</taxon>
        <taxon>Hyphomicrobiales</taxon>
        <taxon>Lichenihabitantaceae</taxon>
        <taxon>Lichenifustis</taxon>
    </lineage>
</organism>
<dbReference type="PRINTS" id="PR00081">
    <property type="entry name" value="GDHRDH"/>
</dbReference>
<dbReference type="GO" id="GO:0016491">
    <property type="term" value="F:oxidoreductase activity"/>
    <property type="evidence" value="ECO:0007669"/>
    <property type="project" value="UniProtKB-KW"/>
</dbReference>
<dbReference type="Pfam" id="PF13561">
    <property type="entry name" value="adh_short_C2"/>
    <property type="match status" value="1"/>
</dbReference>
<dbReference type="PANTHER" id="PTHR24321">
    <property type="entry name" value="DEHYDROGENASES, SHORT CHAIN"/>
    <property type="match status" value="1"/>
</dbReference>
<dbReference type="InterPro" id="IPR020904">
    <property type="entry name" value="Sc_DH/Rdtase_CS"/>
</dbReference>
<keyword evidence="4" id="KW-1185">Reference proteome</keyword>
<dbReference type="PROSITE" id="PS00061">
    <property type="entry name" value="ADH_SHORT"/>
    <property type="match status" value="1"/>
</dbReference>
<proteinExistence type="inferred from homology"/>
<dbReference type="SUPFAM" id="SSF51735">
    <property type="entry name" value="NAD(P)-binding Rossmann-fold domains"/>
    <property type="match status" value="1"/>
</dbReference>
<evidence type="ECO:0000313" key="3">
    <source>
        <dbReference type="EMBL" id="MCW6511196.1"/>
    </source>
</evidence>
<evidence type="ECO:0000256" key="2">
    <source>
        <dbReference type="ARBA" id="ARBA00023002"/>
    </source>
</evidence>
<dbReference type="FunFam" id="3.40.50.720:FF:000084">
    <property type="entry name" value="Short-chain dehydrogenase reductase"/>
    <property type="match status" value="1"/>
</dbReference>
<evidence type="ECO:0000313" key="4">
    <source>
        <dbReference type="Proteomes" id="UP001165667"/>
    </source>
</evidence>
<comment type="caution">
    <text evidence="3">The sequence shown here is derived from an EMBL/GenBank/DDBJ whole genome shotgun (WGS) entry which is preliminary data.</text>
</comment>
<accession>A0AA41YZ07</accession>